<evidence type="ECO:0000313" key="2">
    <source>
        <dbReference type="Proteomes" id="UP000067626"/>
    </source>
</evidence>
<gene>
    <name evidence="1" type="ORF">CMC5_079590</name>
</gene>
<dbReference type="RefSeq" id="WP_050435153.1">
    <property type="nucleotide sequence ID" value="NZ_CP012159.1"/>
</dbReference>
<organism evidence="1 2">
    <name type="scientific">Chondromyces crocatus</name>
    <dbReference type="NCBI Taxonomy" id="52"/>
    <lineage>
        <taxon>Bacteria</taxon>
        <taxon>Pseudomonadati</taxon>
        <taxon>Myxococcota</taxon>
        <taxon>Polyangia</taxon>
        <taxon>Polyangiales</taxon>
        <taxon>Polyangiaceae</taxon>
        <taxon>Chondromyces</taxon>
    </lineage>
</organism>
<sequence>MARLVVDGATLRCNQGSTPGRLSVATPHGVAGQKRQAATVDDHRPNLHVASFGMCRSMSNPQVSAATSAANGVLTPQPCVPATPAPWQSGHRHVRLVRGVALTDDATCACQWGGTIEIADPGAGGIQTR</sequence>
<reference evidence="1 2" key="1">
    <citation type="submission" date="2015-07" db="EMBL/GenBank/DDBJ databases">
        <title>Genome analysis of myxobacterium Chondromyces crocatus Cm c5 reveals a high potential for natural compound synthesis and the genetic basis for the loss of fruiting body formation.</title>
        <authorList>
            <person name="Zaburannyi N."/>
            <person name="Bunk B."/>
            <person name="Maier J."/>
            <person name="Overmann J."/>
            <person name="Mueller R."/>
        </authorList>
    </citation>
    <scope>NUCLEOTIDE SEQUENCE [LARGE SCALE GENOMIC DNA]</scope>
    <source>
        <strain evidence="1 2">Cm c5</strain>
    </source>
</reference>
<keyword evidence="2" id="KW-1185">Reference proteome</keyword>
<dbReference type="Pfam" id="PF14107">
    <property type="entry name" value="DUF4280"/>
    <property type="match status" value="1"/>
</dbReference>
<evidence type="ECO:0000313" key="1">
    <source>
        <dbReference type="EMBL" id="AKT43724.1"/>
    </source>
</evidence>
<dbReference type="OrthoDB" id="4825649at2"/>
<name>A0A0K1ESF2_CHOCO</name>
<dbReference type="EMBL" id="CP012159">
    <property type="protein sequence ID" value="AKT43724.1"/>
    <property type="molecule type" value="Genomic_DNA"/>
</dbReference>
<dbReference type="STRING" id="52.CMC5_079590"/>
<dbReference type="Proteomes" id="UP000067626">
    <property type="component" value="Chromosome"/>
</dbReference>
<proteinExistence type="predicted"/>
<dbReference type="AlphaFoldDB" id="A0A0K1ESF2"/>
<accession>A0A0K1ESF2</accession>
<protein>
    <recommendedName>
        <fullName evidence="3">DUF4280 domain-containing protein</fullName>
    </recommendedName>
</protein>
<dbReference type="InterPro" id="IPR025460">
    <property type="entry name" value="DUF4280"/>
</dbReference>
<dbReference type="KEGG" id="ccro:CMC5_079590"/>
<evidence type="ECO:0008006" key="3">
    <source>
        <dbReference type="Google" id="ProtNLM"/>
    </source>
</evidence>